<evidence type="ECO:0000259" key="1">
    <source>
        <dbReference type="Pfam" id="PF00149"/>
    </source>
</evidence>
<protein>
    <submittedName>
        <fullName evidence="2">Ser/Thr protein phosphatase superfamily</fullName>
    </submittedName>
</protein>
<keyword evidence="3" id="KW-1185">Reference proteome</keyword>
<evidence type="ECO:0000313" key="3">
    <source>
        <dbReference type="Proteomes" id="UP000799437"/>
    </source>
</evidence>
<proteinExistence type="predicted"/>
<dbReference type="Proteomes" id="UP000799437">
    <property type="component" value="Unassembled WGS sequence"/>
</dbReference>
<dbReference type="Pfam" id="PF00149">
    <property type="entry name" value="Metallophos"/>
    <property type="match status" value="1"/>
</dbReference>
<dbReference type="InterPro" id="IPR004843">
    <property type="entry name" value="Calcineurin-like_PHP"/>
</dbReference>
<dbReference type="Gene3D" id="3.60.21.10">
    <property type="match status" value="1"/>
</dbReference>
<dbReference type="GeneID" id="54481995"/>
<organism evidence="2 3">
    <name type="scientific">Pseudovirgaria hyperparasitica</name>
    <dbReference type="NCBI Taxonomy" id="470096"/>
    <lineage>
        <taxon>Eukaryota</taxon>
        <taxon>Fungi</taxon>
        <taxon>Dikarya</taxon>
        <taxon>Ascomycota</taxon>
        <taxon>Pezizomycotina</taxon>
        <taxon>Dothideomycetes</taxon>
        <taxon>Dothideomycetes incertae sedis</taxon>
        <taxon>Acrospermales</taxon>
        <taxon>Acrospermaceae</taxon>
        <taxon>Pseudovirgaria</taxon>
    </lineage>
</organism>
<dbReference type="RefSeq" id="XP_033601824.1">
    <property type="nucleotide sequence ID" value="XM_033740941.1"/>
</dbReference>
<dbReference type="PANTHER" id="PTHR37844:SF2">
    <property type="entry name" value="SER_THR PROTEIN PHOSPHATASE SUPERFAMILY (AFU_ORTHOLOGUE AFUA_1G14840)"/>
    <property type="match status" value="1"/>
</dbReference>
<dbReference type="SUPFAM" id="SSF56300">
    <property type="entry name" value="Metallo-dependent phosphatases"/>
    <property type="match status" value="1"/>
</dbReference>
<reference evidence="2" key="1">
    <citation type="journal article" date="2020" name="Stud. Mycol.">
        <title>101 Dothideomycetes genomes: a test case for predicting lifestyles and emergence of pathogens.</title>
        <authorList>
            <person name="Haridas S."/>
            <person name="Albert R."/>
            <person name="Binder M."/>
            <person name="Bloem J."/>
            <person name="Labutti K."/>
            <person name="Salamov A."/>
            <person name="Andreopoulos B."/>
            <person name="Baker S."/>
            <person name="Barry K."/>
            <person name="Bills G."/>
            <person name="Bluhm B."/>
            <person name="Cannon C."/>
            <person name="Castanera R."/>
            <person name="Culley D."/>
            <person name="Daum C."/>
            <person name="Ezra D."/>
            <person name="Gonzalez J."/>
            <person name="Henrissat B."/>
            <person name="Kuo A."/>
            <person name="Liang C."/>
            <person name="Lipzen A."/>
            <person name="Lutzoni F."/>
            <person name="Magnuson J."/>
            <person name="Mondo S."/>
            <person name="Nolan M."/>
            <person name="Ohm R."/>
            <person name="Pangilinan J."/>
            <person name="Park H.-J."/>
            <person name="Ramirez L."/>
            <person name="Alfaro M."/>
            <person name="Sun H."/>
            <person name="Tritt A."/>
            <person name="Yoshinaga Y."/>
            <person name="Zwiers L.-H."/>
            <person name="Turgeon B."/>
            <person name="Goodwin S."/>
            <person name="Spatafora J."/>
            <person name="Crous P."/>
            <person name="Grigoriev I."/>
        </authorList>
    </citation>
    <scope>NUCLEOTIDE SEQUENCE</scope>
    <source>
        <strain evidence="2">CBS 121739</strain>
    </source>
</reference>
<evidence type="ECO:0000313" key="2">
    <source>
        <dbReference type="EMBL" id="KAF2759373.1"/>
    </source>
</evidence>
<accession>A0A6A6W9M1</accession>
<dbReference type="InterPro" id="IPR029052">
    <property type="entry name" value="Metallo-depent_PP-like"/>
</dbReference>
<dbReference type="OrthoDB" id="550558at2759"/>
<name>A0A6A6W9M1_9PEZI</name>
<gene>
    <name evidence="2" type="ORF">EJ05DRAFT_344151</name>
</gene>
<dbReference type="PANTHER" id="PTHR37844">
    <property type="entry name" value="SER/THR PROTEIN PHOSPHATASE SUPERFAMILY (AFU_ORTHOLOGUE AFUA_1G14840)"/>
    <property type="match status" value="1"/>
</dbReference>
<dbReference type="AlphaFoldDB" id="A0A6A6W9M1"/>
<dbReference type="GO" id="GO:0016787">
    <property type="term" value="F:hydrolase activity"/>
    <property type="evidence" value="ECO:0007669"/>
    <property type="project" value="InterPro"/>
</dbReference>
<dbReference type="EMBL" id="ML996570">
    <property type="protein sequence ID" value="KAF2759373.1"/>
    <property type="molecule type" value="Genomic_DNA"/>
</dbReference>
<feature type="domain" description="Calcineurin-like phosphoesterase" evidence="1">
    <location>
        <begin position="19"/>
        <end position="242"/>
    </location>
</feature>
<sequence length="291" mass="33326">MNKLLRYLLPKSLSPTFQVVSDLHLEIGQQYSTYNIISQAPYLILGGDIGRLIDYEPYLEFLKVHKARFEKIFLVLGNHEFYGLSYAAGLEQAQKLQDEPILDCKLVILHQACFDVPNSAVTILGCTLWSKIPEESMQVVQSRVKDFQKICDWTVEDHNKAFESDYTWLKRAVSSMNETNPVSSQRSRTRTALVVTHHAPSMCGTSHPNHEQNPWSSAFATDLISDREAWRNVGVWIFGHTHYTTDFVRSGVRLFSNQRGYVLPGSIETTRSSKSRQTKPRVFDVRKTLRV</sequence>